<dbReference type="EMBL" id="OU899034">
    <property type="protein sequence ID" value="CAH1713546.1"/>
    <property type="molecule type" value="Genomic_DNA"/>
</dbReference>
<feature type="region of interest" description="Disordered" evidence="1">
    <location>
        <begin position="165"/>
        <end position="210"/>
    </location>
</feature>
<sequence>MRGWTRHLADAAQRRRGAVYPSFLVVVVVILLLFVRSSVHSSPTFNSHEMNIDWQVPRVGVRVRMIAVVVVVFECCCHRVTTPVTVVRGVGNIMSPRNFPSSSACRLQSAAKTAEVVVHLCRWVRRRRFFTLVFYNITYILRSTRGGFRVPDQVIATTVTSTSEIRTSNASSSSSDRTVNRTGTGKTATAVGAATQSANRSLSTGRPVHR</sequence>
<feature type="compositionally biased region" description="Low complexity" evidence="1">
    <location>
        <begin position="165"/>
        <end position="195"/>
    </location>
</feature>
<accession>A0A9P0IRJ8</accession>
<protein>
    <submittedName>
        <fullName evidence="2">Uncharacterized protein</fullName>
    </submittedName>
</protein>
<keyword evidence="3" id="KW-1185">Reference proteome</keyword>
<name>A0A9P0IRJ8_APHGO</name>
<proteinExistence type="predicted"/>
<gene>
    <name evidence="2" type="ORF">APHIGO_LOCUS2442</name>
</gene>
<dbReference type="Proteomes" id="UP001154329">
    <property type="component" value="Chromosome 1"/>
</dbReference>
<organism evidence="2 3">
    <name type="scientific">Aphis gossypii</name>
    <name type="common">Cotton aphid</name>
    <dbReference type="NCBI Taxonomy" id="80765"/>
    <lineage>
        <taxon>Eukaryota</taxon>
        <taxon>Metazoa</taxon>
        <taxon>Ecdysozoa</taxon>
        <taxon>Arthropoda</taxon>
        <taxon>Hexapoda</taxon>
        <taxon>Insecta</taxon>
        <taxon>Pterygota</taxon>
        <taxon>Neoptera</taxon>
        <taxon>Paraneoptera</taxon>
        <taxon>Hemiptera</taxon>
        <taxon>Sternorrhyncha</taxon>
        <taxon>Aphidomorpha</taxon>
        <taxon>Aphidoidea</taxon>
        <taxon>Aphididae</taxon>
        <taxon>Aphidini</taxon>
        <taxon>Aphis</taxon>
        <taxon>Aphis</taxon>
    </lineage>
</organism>
<evidence type="ECO:0000313" key="2">
    <source>
        <dbReference type="EMBL" id="CAH1713546.1"/>
    </source>
</evidence>
<dbReference type="AlphaFoldDB" id="A0A9P0IRJ8"/>
<evidence type="ECO:0000256" key="1">
    <source>
        <dbReference type="SAM" id="MobiDB-lite"/>
    </source>
</evidence>
<reference evidence="2" key="1">
    <citation type="submission" date="2022-02" db="EMBL/GenBank/DDBJ databases">
        <authorList>
            <person name="King R."/>
        </authorList>
    </citation>
    <scope>NUCLEOTIDE SEQUENCE</scope>
</reference>
<reference evidence="2" key="2">
    <citation type="submission" date="2022-10" db="EMBL/GenBank/DDBJ databases">
        <authorList>
            <consortium name="ENA_rothamsted_submissions"/>
            <consortium name="culmorum"/>
            <person name="King R."/>
        </authorList>
    </citation>
    <scope>NUCLEOTIDE SEQUENCE</scope>
</reference>
<evidence type="ECO:0000313" key="3">
    <source>
        <dbReference type="Proteomes" id="UP001154329"/>
    </source>
</evidence>